<keyword evidence="3" id="KW-0479">Metal-binding</keyword>
<dbReference type="InterPro" id="IPR045109">
    <property type="entry name" value="LSDs-like"/>
</dbReference>
<name>A0A0A9DRV9_ARUDO</name>
<dbReference type="GO" id="GO:0006357">
    <property type="term" value="P:regulation of transcription by RNA polymerase II"/>
    <property type="evidence" value="ECO:0007669"/>
    <property type="project" value="TreeGrafter"/>
</dbReference>
<feature type="compositionally biased region" description="Basic and acidic residues" evidence="5">
    <location>
        <begin position="173"/>
        <end position="185"/>
    </location>
</feature>
<dbReference type="PANTHER" id="PTHR12549:SF11">
    <property type="entry name" value="LYSINE-SPECIFIC DEMETHYLASE JMJ25"/>
    <property type="match status" value="1"/>
</dbReference>
<reference evidence="7" key="2">
    <citation type="journal article" date="2015" name="Data Brief">
        <title>Shoot transcriptome of the giant reed, Arundo donax.</title>
        <authorList>
            <person name="Barrero R.A."/>
            <person name="Guerrero F.D."/>
            <person name="Moolhuijzen P."/>
            <person name="Goolsby J.A."/>
            <person name="Tidwell J."/>
            <person name="Bellgard S.E."/>
            <person name="Bellgard M.I."/>
        </authorList>
    </citation>
    <scope>NUCLEOTIDE SEQUENCE</scope>
    <source>
        <tissue evidence="7">Shoot tissue taken approximately 20 cm above the soil surface</tissue>
    </source>
</reference>
<dbReference type="GO" id="GO:0003712">
    <property type="term" value="F:transcription coregulator activity"/>
    <property type="evidence" value="ECO:0007669"/>
    <property type="project" value="TreeGrafter"/>
</dbReference>
<evidence type="ECO:0000256" key="5">
    <source>
        <dbReference type="SAM" id="MobiDB-lite"/>
    </source>
</evidence>
<comment type="similarity">
    <text evidence="2">Belongs to the JARID1 histone demethylase family.</text>
</comment>
<protein>
    <recommendedName>
        <fullName evidence="6">JmjC domain-containing protein</fullName>
    </recommendedName>
</protein>
<evidence type="ECO:0000256" key="3">
    <source>
        <dbReference type="ARBA" id="ARBA00022723"/>
    </source>
</evidence>
<feature type="domain" description="JmjC" evidence="6">
    <location>
        <begin position="51"/>
        <end position="395"/>
    </location>
</feature>
<dbReference type="GO" id="GO:0000785">
    <property type="term" value="C:chromatin"/>
    <property type="evidence" value="ECO:0007669"/>
    <property type="project" value="TreeGrafter"/>
</dbReference>
<dbReference type="SMART" id="SM00558">
    <property type="entry name" value="JmjC"/>
    <property type="match status" value="1"/>
</dbReference>
<dbReference type="GO" id="GO:0046872">
    <property type="term" value="F:metal ion binding"/>
    <property type="evidence" value="ECO:0007669"/>
    <property type="project" value="UniProtKB-KW"/>
</dbReference>
<dbReference type="Gene3D" id="2.60.120.650">
    <property type="entry name" value="Cupin"/>
    <property type="match status" value="2"/>
</dbReference>
<evidence type="ECO:0000313" key="7">
    <source>
        <dbReference type="EMBL" id="JAD86492.1"/>
    </source>
</evidence>
<evidence type="ECO:0000256" key="4">
    <source>
        <dbReference type="ARBA" id="ARBA00023242"/>
    </source>
</evidence>
<dbReference type="GO" id="GO:0031490">
    <property type="term" value="F:chromatin DNA binding"/>
    <property type="evidence" value="ECO:0007669"/>
    <property type="project" value="TreeGrafter"/>
</dbReference>
<proteinExistence type="inferred from homology"/>
<keyword evidence="4" id="KW-0539">Nucleus</keyword>
<feature type="compositionally biased region" description="Polar residues" evidence="5">
    <location>
        <begin position="151"/>
        <end position="160"/>
    </location>
</feature>
<sequence length="396" mass="43679">MALECLTWCEVDVNIHMFFAGYSCGLVGPEDLPLLLKLKDWPPHSSFGERLPRHGAEFMCALPFRDYTDPESGPLNLAVKLPSEINKPDLGPKTYIAYGVAQELEIGDSVTKIHCDMSDAVNILTHTDEIKLKPKRIAAIKKKKASLTTKEASGCLQTSRADSDAGLPTALSESDKEPRPEERGSELGIKQPAAHVASEEQNRVKKDVVFGEGEGNVTQNGHPSVQCDVENSLCTISARKIVGNGVSSDDSKISSDLVEGVPNDLAEKASAEPTGQTCSNRRGHKPSDGRGKRNRKAGKGNRPGRITVTPESDDEDLPSVAGDQPEGGALWDIFRREDVSKLHDYLIKHAEEFRHCNYEPVKQVTHPIHDQCFYLTNEHKRKLKEEYGQLITLLYF</sequence>
<dbReference type="GO" id="GO:0000118">
    <property type="term" value="C:histone deacetylase complex"/>
    <property type="evidence" value="ECO:0007669"/>
    <property type="project" value="TreeGrafter"/>
</dbReference>
<dbReference type="EMBL" id="GBRH01211403">
    <property type="protein sequence ID" value="JAD86492.1"/>
    <property type="molecule type" value="Transcribed_RNA"/>
</dbReference>
<reference evidence="7" key="1">
    <citation type="submission" date="2014-09" db="EMBL/GenBank/DDBJ databases">
        <authorList>
            <person name="Magalhaes I.L.F."/>
            <person name="Oliveira U."/>
            <person name="Santos F.R."/>
            <person name="Vidigal T.H.D.A."/>
            <person name="Brescovit A.D."/>
            <person name="Santos A.J."/>
        </authorList>
    </citation>
    <scope>NUCLEOTIDE SEQUENCE</scope>
    <source>
        <tissue evidence="7">Shoot tissue taken approximately 20 cm above the soil surface</tissue>
    </source>
</reference>
<organism evidence="7">
    <name type="scientific">Arundo donax</name>
    <name type="common">Giant reed</name>
    <name type="synonym">Donax arundinaceus</name>
    <dbReference type="NCBI Taxonomy" id="35708"/>
    <lineage>
        <taxon>Eukaryota</taxon>
        <taxon>Viridiplantae</taxon>
        <taxon>Streptophyta</taxon>
        <taxon>Embryophyta</taxon>
        <taxon>Tracheophyta</taxon>
        <taxon>Spermatophyta</taxon>
        <taxon>Magnoliopsida</taxon>
        <taxon>Liliopsida</taxon>
        <taxon>Poales</taxon>
        <taxon>Poaceae</taxon>
        <taxon>PACMAD clade</taxon>
        <taxon>Arundinoideae</taxon>
        <taxon>Arundineae</taxon>
        <taxon>Arundo</taxon>
    </lineage>
</organism>
<evidence type="ECO:0000256" key="1">
    <source>
        <dbReference type="ARBA" id="ARBA00004123"/>
    </source>
</evidence>
<feature type="region of interest" description="Disordered" evidence="5">
    <location>
        <begin position="151"/>
        <end position="203"/>
    </location>
</feature>
<evidence type="ECO:0000256" key="2">
    <source>
        <dbReference type="ARBA" id="ARBA00006801"/>
    </source>
</evidence>
<feature type="region of interest" description="Disordered" evidence="5">
    <location>
        <begin position="267"/>
        <end position="322"/>
    </location>
</feature>
<comment type="subcellular location">
    <subcellularLocation>
        <location evidence="1">Nucleus</location>
    </subcellularLocation>
</comment>
<dbReference type="AlphaFoldDB" id="A0A0A9DRV9"/>
<dbReference type="PANTHER" id="PTHR12549">
    <property type="entry name" value="JMJC DOMAIN-CONTAINING HISTONE DEMETHYLATION PROTEIN"/>
    <property type="match status" value="1"/>
</dbReference>
<accession>A0A0A9DRV9</accession>
<dbReference type="InterPro" id="IPR003347">
    <property type="entry name" value="JmjC_dom"/>
</dbReference>
<evidence type="ECO:0000259" key="6">
    <source>
        <dbReference type="SMART" id="SM00558"/>
    </source>
</evidence>
<dbReference type="GO" id="GO:0032454">
    <property type="term" value="F:histone H3K9 demethylase activity"/>
    <property type="evidence" value="ECO:0007669"/>
    <property type="project" value="InterPro"/>
</dbReference>